<protein>
    <submittedName>
        <fullName evidence="3">Ptk7</fullName>
    </submittedName>
</protein>
<dbReference type="SUPFAM" id="SSF48726">
    <property type="entry name" value="Immunoglobulin"/>
    <property type="match status" value="2"/>
</dbReference>
<dbReference type="InterPro" id="IPR003599">
    <property type="entry name" value="Ig_sub"/>
</dbReference>
<organism evidence="3">
    <name type="scientific">Schmidtea mediterranea</name>
    <name type="common">Freshwater planarian flatworm</name>
    <dbReference type="NCBI Taxonomy" id="79327"/>
    <lineage>
        <taxon>Eukaryota</taxon>
        <taxon>Metazoa</taxon>
        <taxon>Spiralia</taxon>
        <taxon>Lophotrochozoa</taxon>
        <taxon>Platyhelminthes</taxon>
        <taxon>Rhabditophora</taxon>
        <taxon>Seriata</taxon>
        <taxon>Tricladida</taxon>
        <taxon>Continenticola</taxon>
        <taxon>Geoplanoidea</taxon>
        <taxon>Dugesiidae</taxon>
        <taxon>Schmidtea</taxon>
    </lineage>
</organism>
<dbReference type="Pfam" id="PF13927">
    <property type="entry name" value="Ig_3"/>
    <property type="match status" value="1"/>
</dbReference>
<dbReference type="PROSITE" id="PS50835">
    <property type="entry name" value="IG_LIKE"/>
    <property type="match status" value="1"/>
</dbReference>
<dbReference type="Pfam" id="PF07679">
    <property type="entry name" value="I-set"/>
    <property type="match status" value="1"/>
</dbReference>
<dbReference type="InterPro" id="IPR013783">
    <property type="entry name" value="Ig-like_fold"/>
</dbReference>
<evidence type="ECO:0000259" key="2">
    <source>
        <dbReference type="PROSITE" id="PS50835"/>
    </source>
</evidence>
<feature type="non-terminal residue" evidence="3">
    <location>
        <position position="1"/>
    </location>
</feature>
<reference evidence="3" key="1">
    <citation type="journal article" date="2015" name="Cell Rep.">
        <title>Beta-catenin-dependent control of positional information along the AP body axis in planarians involves a Teashirt family member.</title>
        <authorList>
            <person name="Reuter H."/>
            <person name="Maerz M."/>
            <person name="Vogg M.C."/>
            <person name="Eccles D."/>
            <person name="Grifol-Boldu L."/>
            <person name="Wehner D."/>
            <person name="Owlarn S."/>
            <person name="Adel T."/>
            <person name="Weidinger G."/>
            <person name="Bartscherer K."/>
        </authorList>
    </citation>
    <scope>NUCLEOTIDE SEQUENCE</scope>
</reference>
<dbReference type="CDD" id="cd00096">
    <property type="entry name" value="Ig"/>
    <property type="match status" value="2"/>
</dbReference>
<dbReference type="InterPro" id="IPR003598">
    <property type="entry name" value="Ig_sub2"/>
</dbReference>
<dbReference type="SMART" id="SM00409">
    <property type="entry name" value="IG"/>
    <property type="match status" value="2"/>
</dbReference>
<proteinExistence type="evidence at transcript level"/>
<name>A0A0A7P290_SCHMD</name>
<feature type="domain" description="Ig-like" evidence="2">
    <location>
        <begin position="170"/>
        <end position="264"/>
    </location>
</feature>
<dbReference type="EMBL" id="KP003817">
    <property type="protein sequence ID" value="AIZ98419.1"/>
    <property type="molecule type" value="mRNA"/>
</dbReference>
<dbReference type="InterPro" id="IPR013098">
    <property type="entry name" value="Ig_I-set"/>
</dbReference>
<dbReference type="PANTHER" id="PTHR10075:SF14">
    <property type="entry name" value="CELL ADHESION MOLECULE DSCAM2-RELATED"/>
    <property type="match status" value="1"/>
</dbReference>
<dbReference type="AlphaFoldDB" id="A0A0A7P290"/>
<dbReference type="PANTHER" id="PTHR10075">
    <property type="entry name" value="BASIGIN RELATED"/>
    <property type="match status" value="1"/>
</dbReference>
<accession>A0A0A7P290</accession>
<feature type="non-terminal residue" evidence="3">
    <location>
        <position position="336"/>
    </location>
</feature>
<dbReference type="InterPro" id="IPR036179">
    <property type="entry name" value="Ig-like_dom_sf"/>
</dbReference>
<evidence type="ECO:0000256" key="1">
    <source>
        <dbReference type="ARBA" id="ARBA00023319"/>
    </source>
</evidence>
<dbReference type="InterPro" id="IPR007110">
    <property type="entry name" value="Ig-like_dom"/>
</dbReference>
<keyword evidence="1" id="KW-0393">Immunoglobulin domain</keyword>
<dbReference type="Gene3D" id="2.60.40.10">
    <property type="entry name" value="Immunoglobulins"/>
    <property type="match status" value="2"/>
</dbReference>
<dbReference type="SMART" id="SM00408">
    <property type="entry name" value="IGc2"/>
    <property type="match status" value="2"/>
</dbReference>
<evidence type="ECO:0000313" key="3">
    <source>
        <dbReference type="EMBL" id="AIZ98419.1"/>
    </source>
</evidence>
<sequence>MGSESFPNIEIKGGTLTISQLDSSGDSYYLCQDADKIKARVAVFRVYLAKMYEFKREQFSPNLDKNVPIVIKKGENGGINFYLDLTSSNSFLFDQIPNPVPIIEWTFQDKEIPKYDINSQKPPPRVHVFRNRHLVIQKAEENDRGTYIIKMHNKAGSRMRKFQIEVTFPPEFADSAENQPLYLNEDDSLSLDCKIKRMASEDTTKIYWKKDGTPIASYMEHLSYENNGRNLKIERAKPEHTGVYQCFIKSLGYSEFHNRQQKIIIKAKLQFIGINSDVFLEVNKDGNMHCKTKGYGKINIKWYKLIFTDPLNSKPTPQLVEPPNEILSDGSLVLKS</sequence>